<evidence type="ECO:0000256" key="7">
    <source>
        <dbReference type="SAM" id="Phobius"/>
    </source>
</evidence>
<dbReference type="Pfam" id="PF00571">
    <property type="entry name" value="CBS"/>
    <property type="match status" value="2"/>
</dbReference>
<dbReference type="InterPro" id="IPR005170">
    <property type="entry name" value="Transptr-assoc_dom"/>
</dbReference>
<dbReference type="SMART" id="SM01091">
    <property type="entry name" value="CorC_HlyC"/>
    <property type="match status" value="1"/>
</dbReference>
<dbReference type="CDD" id="cd04590">
    <property type="entry name" value="CBS_pair_CorC_HlyC_assoc"/>
    <property type="match status" value="1"/>
</dbReference>
<name>A0A8S8X6J9_9PROT</name>
<sequence length="295" mass="32663">MKSTEIALLAVAAALAAVIAPLVALWVRRRIAKFDRDAALLQAIDDRDEETGGETRTENAMLRAVLDLSDVTVGQVMTSRRDMIAVEADLPAARLVDEVLSSPYTRIPLWRNSPDEIVGVLHAKALLRAVRAAGGMAVGLDIDRIASRPWFVPETRTLAGQLQAFRRRREHFALVVDEYGTLRGLVTLEDILEEIVGDIDDEHDPVVFGLKRQLDGSVIVDGKITVRDLNRELDWDLPTDGWATIAGLVLHEARSLPEVGQAFAFFGYRFEVLKKQRQRIAELRVTPPASETKAA</sequence>
<proteinExistence type="inferred from homology"/>
<dbReference type="SUPFAM" id="SSF54631">
    <property type="entry name" value="CBS-domain pair"/>
    <property type="match status" value="1"/>
</dbReference>
<comment type="subcellular location">
    <subcellularLocation>
        <location evidence="1">Cell membrane</location>
        <topology evidence="1">Multi-pass membrane protein</topology>
    </subcellularLocation>
</comment>
<keyword evidence="7" id="KW-0812">Transmembrane</keyword>
<dbReference type="SUPFAM" id="SSF56176">
    <property type="entry name" value="FAD-binding/transporter-associated domain-like"/>
    <property type="match status" value="1"/>
</dbReference>
<dbReference type="PROSITE" id="PS51371">
    <property type="entry name" value="CBS"/>
    <property type="match status" value="2"/>
</dbReference>
<dbReference type="GO" id="GO:0050660">
    <property type="term" value="F:flavin adenine dinucleotide binding"/>
    <property type="evidence" value="ECO:0007669"/>
    <property type="project" value="InterPro"/>
</dbReference>
<evidence type="ECO:0000256" key="1">
    <source>
        <dbReference type="ARBA" id="ARBA00004651"/>
    </source>
</evidence>
<dbReference type="GO" id="GO:0005886">
    <property type="term" value="C:plasma membrane"/>
    <property type="evidence" value="ECO:0007669"/>
    <property type="project" value="UniProtKB-SubCell"/>
</dbReference>
<dbReference type="AlphaFoldDB" id="A0A8S8X6J9"/>
<reference evidence="9" key="1">
    <citation type="submission" date="2021-02" db="EMBL/GenBank/DDBJ databases">
        <title>Genome sequence of Rhodospirillales sp. strain TMPK1 isolated from soil.</title>
        <authorList>
            <person name="Nakai R."/>
            <person name="Kusada H."/>
            <person name="Tamaki H."/>
        </authorList>
    </citation>
    <scope>NUCLEOTIDE SEQUENCE</scope>
    <source>
        <strain evidence="9">TMPK1</strain>
    </source>
</reference>
<evidence type="ECO:0000256" key="4">
    <source>
        <dbReference type="ARBA" id="ARBA00022737"/>
    </source>
</evidence>
<dbReference type="RefSeq" id="WP_420241908.1">
    <property type="nucleotide sequence ID" value="NZ_BOPV01000001.1"/>
</dbReference>
<dbReference type="PANTHER" id="PTHR22777:SF32">
    <property type="entry name" value="UPF0053 INNER MEMBRANE PROTEIN YFJD"/>
    <property type="match status" value="1"/>
</dbReference>
<dbReference type="InterPro" id="IPR000644">
    <property type="entry name" value="CBS_dom"/>
</dbReference>
<feature type="transmembrane region" description="Helical" evidence="7">
    <location>
        <begin position="6"/>
        <end position="27"/>
    </location>
</feature>
<dbReference type="FunFam" id="3.10.580.10:FF:000002">
    <property type="entry name" value="Magnesium/cobalt efflux protein CorC"/>
    <property type="match status" value="1"/>
</dbReference>
<dbReference type="InterPro" id="IPR046342">
    <property type="entry name" value="CBS_dom_sf"/>
</dbReference>
<evidence type="ECO:0000256" key="6">
    <source>
        <dbReference type="PROSITE-ProRule" id="PRU00703"/>
    </source>
</evidence>
<accession>A0A8S8X6J9</accession>
<keyword evidence="7" id="KW-1133">Transmembrane helix</keyword>
<comment type="caution">
    <text evidence="9">The sequence shown here is derived from an EMBL/GenBank/DDBJ whole genome shotgun (WGS) entry which is preliminary data.</text>
</comment>
<feature type="domain" description="CBS" evidence="8">
    <location>
        <begin position="77"/>
        <end position="138"/>
    </location>
</feature>
<dbReference type="Gene3D" id="3.10.580.10">
    <property type="entry name" value="CBS-domain"/>
    <property type="match status" value="1"/>
</dbReference>
<keyword evidence="7" id="KW-0472">Membrane</keyword>
<dbReference type="InterPro" id="IPR016169">
    <property type="entry name" value="FAD-bd_PCMH_sub2"/>
</dbReference>
<keyword evidence="5 6" id="KW-0129">CBS domain</keyword>
<evidence type="ECO:0000259" key="8">
    <source>
        <dbReference type="PROSITE" id="PS51371"/>
    </source>
</evidence>
<evidence type="ECO:0000256" key="3">
    <source>
        <dbReference type="ARBA" id="ARBA00022475"/>
    </source>
</evidence>
<organism evidence="9 10">
    <name type="scientific">Roseiterribacter gracilis</name>
    <dbReference type="NCBI Taxonomy" id="2812848"/>
    <lineage>
        <taxon>Bacteria</taxon>
        <taxon>Pseudomonadati</taxon>
        <taxon>Pseudomonadota</taxon>
        <taxon>Alphaproteobacteria</taxon>
        <taxon>Rhodospirillales</taxon>
        <taxon>Roseiterribacteraceae</taxon>
        <taxon>Roseiterribacter</taxon>
    </lineage>
</organism>
<dbReference type="InterPro" id="IPR036318">
    <property type="entry name" value="FAD-bd_PCMH-like_sf"/>
</dbReference>
<dbReference type="Proteomes" id="UP000681075">
    <property type="component" value="Unassembled WGS sequence"/>
</dbReference>
<dbReference type="Pfam" id="PF03471">
    <property type="entry name" value="CorC_HlyC"/>
    <property type="match status" value="1"/>
</dbReference>
<comment type="similarity">
    <text evidence="2">Belongs to the UPF0053 family. Hemolysin C subfamily.</text>
</comment>
<dbReference type="Gene3D" id="3.30.465.10">
    <property type="match status" value="1"/>
</dbReference>
<evidence type="ECO:0000313" key="9">
    <source>
        <dbReference type="EMBL" id="GIL38848.1"/>
    </source>
</evidence>
<protein>
    <recommendedName>
        <fullName evidence="8">CBS domain-containing protein</fullName>
    </recommendedName>
</protein>
<dbReference type="EMBL" id="BOPV01000001">
    <property type="protein sequence ID" value="GIL38848.1"/>
    <property type="molecule type" value="Genomic_DNA"/>
</dbReference>
<evidence type="ECO:0000256" key="2">
    <source>
        <dbReference type="ARBA" id="ARBA00006446"/>
    </source>
</evidence>
<evidence type="ECO:0000313" key="10">
    <source>
        <dbReference type="Proteomes" id="UP000681075"/>
    </source>
</evidence>
<gene>
    <name evidence="9" type="ORF">TMPK1_10850</name>
</gene>
<evidence type="ECO:0000256" key="5">
    <source>
        <dbReference type="ARBA" id="ARBA00023122"/>
    </source>
</evidence>
<keyword evidence="10" id="KW-1185">Reference proteome</keyword>
<keyword evidence="3" id="KW-1003">Cell membrane</keyword>
<feature type="domain" description="CBS" evidence="8">
    <location>
        <begin position="145"/>
        <end position="202"/>
    </location>
</feature>
<keyword evidence="4" id="KW-0677">Repeat</keyword>
<dbReference type="InterPro" id="IPR044751">
    <property type="entry name" value="Ion_transp-like_CBS"/>
</dbReference>
<dbReference type="PANTHER" id="PTHR22777">
    <property type="entry name" value="HEMOLYSIN-RELATED"/>
    <property type="match status" value="1"/>
</dbReference>